<dbReference type="EMBL" id="NWUJ01000008">
    <property type="protein sequence ID" value="PFH33511.1"/>
    <property type="molecule type" value="Genomic_DNA"/>
</dbReference>
<reference evidence="1 2" key="1">
    <citation type="submission" date="2017-09" db="EMBL/GenBank/DDBJ databases">
        <title>Genome sequencing of Besnoitia besnoiti strain Bb-Ger1.</title>
        <authorList>
            <person name="Schares G."/>
            <person name="Venepally P."/>
            <person name="Lorenzi H.A."/>
        </authorList>
    </citation>
    <scope>NUCLEOTIDE SEQUENCE [LARGE SCALE GENOMIC DNA]</scope>
    <source>
        <strain evidence="1 2">Bb-Ger1</strain>
    </source>
</reference>
<protein>
    <submittedName>
        <fullName evidence="1">Uncharacterized protein</fullName>
    </submittedName>
</protein>
<evidence type="ECO:0000313" key="1">
    <source>
        <dbReference type="EMBL" id="PFH33511.1"/>
    </source>
</evidence>
<dbReference type="RefSeq" id="XP_029217520.1">
    <property type="nucleotide sequence ID" value="XM_029366089.1"/>
</dbReference>
<comment type="caution">
    <text evidence="1">The sequence shown here is derived from an EMBL/GenBank/DDBJ whole genome shotgun (WGS) entry which is preliminary data.</text>
</comment>
<keyword evidence="2" id="KW-1185">Reference proteome</keyword>
<dbReference type="KEGG" id="bbes:BESB_077280"/>
<dbReference type="GeneID" id="40312654"/>
<dbReference type="AlphaFoldDB" id="A0A2A9MB25"/>
<dbReference type="OrthoDB" id="10663136at2759"/>
<organism evidence="1 2">
    <name type="scientific">Besnoitia besnoiti</name>
    <name type="common">Apicomplexan protozoan</name>
    <dbReference type="NCBI Taxonomy" id="94643"/>
    <lineage>
        <taxon>Eukaryota</taxon>
        <taxon>Sar</taxon>
        <taxon>Alveolata</taxon>
        <taxon>Apicomplexa</taxon>
        <taxon>Conoidasida</taxon>
        <taxon>Coccidia</taxon>
        <taxon>Eucoccidiorida</taxon>
        <taxon>Eimeriorina</taxon>
        <taxon>Sarcocystidae</taxon>
        <taxon>Besnoitia</taxon>
    </lineage>
</organism>
<dbReference type="Proteomes" id="UP000224006">
    <property type="component" value="Chromosome VII"/>
</dbReference>
<proteinExistence type="predicted"/>
<accession>A0A2A9MB25</accession>
<gene>
    <name evidence="1" type="ORF">BESB_077280</name>
</gene>
<name>A0A2A9MB25_BESBE</name>
<evidence type="ECO:0000313" key="2">
    <source>
        <dbReference type="Proteomes" id="UP000224006"/>
    </source>
</evidence>
<dbReference type="VEuPathDB" id="ToxoDB:BESB_077280"/>
<sequence length="262" mass="29151">MEFSKRVTAETRRSGGGAQALSHHCHLDLVGVVKDDQNLNLTFRDEPLEKQNYYEALKERADQLARDKAAETRRLPGWSPVTPTDNSVPKFNRCSDFTCPPEHFYGGVHKDYEELQRLQHRTRGLLPGSDNFMAAAPRTSGTPECRRERLDVYTPPIFERLRGSQGNHCGKAIFPPGTLIAWNVKASNVLSAALTVLSTTDKGTVTLEKATEFFWDLSPGVPCDREYESLVQSAGRALQATASASPARAFNSLKEWYATHGI</sequence>